<evidence type="ECO:0000313" key="3">
    <source>
        <dbReference type="EMBL" id="WDF67750.1"/>
    </source>
</evidence>
<dbReference type="PANTHER" id="PTHR42208">
    <property type="entry name" value="HEAVY METAL TRANSPORTER-RELATED"/>
    <property type="match status" value="1"/>
</dbReference>
<feature type="transmembrane region" description="Helical" evidence="1">
    <location>
        <begin position="51"/>
        <end position="70"/>
    </location>
</feature>
<accession>A0ABY7WHJ7</accession>
<dbReference type="InterPro" id="IPR039447">
    <property type="entry name" value="UreH-like_TM_dom"/>
</dbReference>
<feature type="domain" description="Urease accessory protein UreH-like transmembrane" evidence="2">
    <location>
        <begin position="7"/>
        <end position="204"/>
    </location>
</feature>
<evidence type="ECO:0000313" key="4">
    <source>
        <dbReference type="Proteomes" id="UP001221558"/>
    </source>
</evidence>
<feature type="transmembrane region" description="Helical" evidence="1">
    <location>
        <begin position="157"/>
        <end position="181"/>
    </location>
</feature>
<sequence>MQYHELAFFMGLFGSVHCVAMCGPLIFAVDNQHHWTWPVLLRRLAYQLGRISMYSCLGLLLGAIGNLTVMQGGQQLFSVAIGLIMLTCGLLFLFGKRSAFFSKAQGRVLQPVVQLLSRWLYRPGGAFIAGLLNGILPCGMVYIALLSAMNADSAWNGALFMLFFGVGTLPLLLIFSLIISVPKSIVRKGFAKMIPYLYLLIGIWFVLRGANLDIPYLSPLLHVKGAIHCT</sequence>
<feature type="transmembrane region" description="Helical" evidence="1">
    <location>
        <begin position="6"/>
        <end position="30"/>
    </location>
</feature>
<feature type="transmembrane region" description="Helical" evidence="1">
    <location>
        <begin position="76"/>
        <end position="95"/>
    </location>
</feature>
<feature type="transmembrane region" description="Helical" evidence="1">
    <location>
        <begin position="124"/>
        <end position="145"/>
    </location>
</feature>
<keyword evidence="1" id="KW-0472">Membrane</keyword>
<dbReference type="PANTHER" id="PTHR42208:SF1">
    <property type="entry name" value="HEAVY METAL TRANSPORTER"/>
    <property type="match status" value="1"/>
</dbReference>
<keyword evidence="1" id="KW-0812">Transmembrane</keyword>
<proteinExistence type="predicted"/>
<reference evidence="3 4" key="1">
    <citation type="submission" date="2023-02" db="EMBL/GenBank/DDBJ databases">
        <title>Genome sequence of Sphingobacterium sp. KACC 22765.</title>
        <authorList>
            <person name="Kim S."/>
            <person name="Heo J."/>
            <person name="Kwon S.-W."/>
        </authorList>
    </citation>
    <scope>NUCLEOTIDE SEQUENCE [LARGE SCALE GENOMIC DNA]</scope>
    <source>
        <strain evidence="3 4">KACC 22765</strain>
    </source>
</reference>
<feature type="transmembrane region" description="Helical" evidence="1">
    <location>
        <begin position="193"/>
        <end position="210"/>
    </location>
</feature>
<dbReference type="RefSeq" id="WP_274266477.1">
    <property type="nucleotide sequence ID" value="NZ_CP117880.1"/>
</dbReference>
<keyword evidence="4" id="KW-1185">Reference proteome</keyword>
<dbReference type="EMBL" id="CP117880">
    <property type="protein sequence ID" value="WDF67750.1"/>
    <property type="molecule type" value="Genomic_DNA"/>
</dbReference>
<evidence type="ECO:0000256" key="1">
    <source>
        <dbReference type="SAM" id="Phobius"/>
    </source>
</evidence>
<dbReference type="Proteomes" id="UP001221558">
    <property type="component" value="Chromosome"/>
</dbReference>
<dbReference type="Pfam" id="PF13386">
    <property type="entry name" value="DsbD_2"/>
    <property type="match status" value="1"/>
</dbReference>
<gene>
    <name evidence="3" type="ORF">PQ465_15745</name>
</gene>
<name>A0ABY7WHJ7_9SPHI</name>
<evidence type="ECO:0000259" key="2">
    <source>
        <dbReference type="Pfam" id="PF13386"/>
    </source>
</evidence>
<organism evidence="3 4">
    <name type="scientific">Sphingobacterium oryzagri</name>
    <dbReference type="NCBI Taxonomy" id="3025669"/>
    <lineage>
        <taxon>Bacteria</taxon>
        <taxon>Pseudomonadati</taxon>
        <taxon>Bacteroidota</taxon>
        <taxon>Sphingobacteriia</taxon>
        <taxon>Sphingobacteriales</taxon>
        <taxon>Sphingobacteriaceae</taxon>
        <taxon>Sphingobacterium</taxon>
    </lineage>
</organism>
<protein>
    <submittedName>
        <fullName evidence="3">Sulfite exporter TauE/SafE family protein</fullName>
    </submittedName>
</protein>
<keyword evidence="1" id="KW-1133">Transmembrane helix</keyword>